<evidence type="ECO:0000256" key="8">
    <source>
        <dbReference type="PIRNR" id="PIRNR000094"/>
    </source>
</evidence>
<keyword evidence="6" id="KW-0443">Lipid metabolism</keyword>
<dbReference type="SUPFAM" id="SSF51735">
    <property type="entry name" value="NAD(P)-binding Rossmann-fold domains"/>
    <property type="match status" value="1"/>
</dbReference>
<evidence type="ECO:0000256" key="1">
    <source>
        <dbReference type="ARBA" id="ARBA00005194"/>
    </source>
</evidence>
<comment type="pathway">
    <text evidence="1">Lipid metabolism; fatty acid biosynthesis.</text>
</comment>
<evidence type="ECO:0000256" key="3">
    <source>
        <dbReference type="ARBA" id="ARBA00022516"/>
    </source>
</evidence>
<dbReference type="RefSeq" id="WP_322609363.1">
    <property type="nucleotide sequence ID" value="NZ_JARVCO010000012.1"/>
</dbReference>
<comment type="caution">
    <text evidence="9">The sequence shown here is derived from an EMBL/GenBank/DDBJ whole genome shotgun (WGS) entry which is preliminary data.</text>
</comment>
<comment type="catalytic activity">
    <reaction evidence="8">
        <text>a 2,3-saturated acyl-[ACP] + NAD(+) = a (2E)-enoyl-[ACP] + NADH + H(+)</text>
        <dbReference type="Rhea" id="RHEA:10240"/>
        <dbReference type="Rhea" id="RHEA-COMP:9925"/>
        <dbReference type="Rhea" id="RHEA-COMP:9926"/>
        <dbReference type="ChEBI" id="CHEBI:15378"/>
        <dbReference type="ChEBI" id="CHEBI:57540"/>
        <dbReference type="ChEBI" id="CHEBI:57945"/>
        <dbReference type="ChEBI" id="CHEBI:78784"/>
        <dbReference type="ChEBI" id="CHEBI:78785"/>
        <dbReference type="EC" id="1.3.1.9"/>
    </reaction>
</comment>
<dbReference type="PANTHER" id="PTHR43159:SF2">
    <property type="entry name" value="ENOYL-[ACYL-CARRIER-PROTEIN] REDUCTASE [NADH], CHLOROPLASTIC"/>
    <property type="match status" value="1"/>
</dbReference>
<evidence type="ECO:0000313" key="9">
    <source>
        <dbReference type="EMBL" id="MDZ8119572.1"/>
    </source>
</evidence>
<accession>A0ABU5MZG2</accession>
<dbReference type="InterPro" id="IPR002347">
    <property type="entry name" value="SDR_fam"/>
</dbReference>
<dbReference type="PIRSF" id="PIRSF000094">
    <property type="entry name" value="Enoyl-ACP_rdct"/>
    <property type="match status" value="1"/>
</dbReference>
<evidence type="ECO:0000256" key="6">
    <source>
        <dbReference type="ARBA" id="ARBA00023098"/>
    </source>
</evidence>
<dbReference type="Gene3D" id="1.10.8.400">
    <property type="entry name" value="Enoyl acyl carrier protein reductase"/>
    <property type="match status" value="1"/>
</dbReference>
<protein>
    <recommendedName>
        <fullName evidence="8">Enoyl-[acyl-carrier-protein] reductase [NADH]</fullName>
        <ecNumber evidence="8">1.3.1.9</ecNumber>
    </recommendedName>
</protein>
<dbReference type="Pfam" id="PF13561">
    <property type="entry name" value="adh_short_C2"/>
    <property type="match status" value="1"/>
</dbReference>
<keyword evidence="8" id="KW-0520">NAD</keyword>
<evidence type="ECO:0000256" key="7">
    <source>
        <dbReference type="ARBA" id="ARBA00023160"/>
    </source>
</evidence>
<sequence>MIEPGSKYVVMGILNTDSIAYATGKLIEELGGEVIWTAQNERMKKIFFDRGCKDLTQEEKDAMDFKYCDVTIDSEVEALFEEVGEISGVLHSIGYANPKTCLGAEEMYTDATQDVLQGFHISAASLATVAHFAAPKMKEGGSIVTLSFEGSRPFPYYNWMGVNKAALEALVRALARNMGKDYIRVNAVSAGPLTTKAASSIPYFDHLSNTWDEISPLPWDTVEDKVEVANACVFMLGKYSKKITGQTIFVDGGANFMGGVLMDFEKPAK</sequence>
<dbReference type="InterPro" id="IPR036291">
    <property type="entry name" value="NAD(P)-bd_dom_sf"/>
</dbReference>
<dbReference type="Proteomes" id="UP001290861">
    <property type="component" value="Unassembled WGS sequence"/>
</dbReference>
<dbReference type="EC" id="1.3.1.9" evidence="8"/>
<reference evidence="9 10" key="1">
    <citation type="journal article" date="2024" name="Appl. Environ. Microbiol.">
        <title>Pontiella agarivorans sp. nov., a novel marine anaerobic bacterium capable of degrading macroalgal polysaccharides and fixing nitrogen.</title>
        <authorList>
            <person name="Liu N."/>
            <person name="Kivenson V."/>
            <person name="Peng X."/>
            <person name="Cui Z."/>
            <person name="Lankiewicz T.S."/>
            <person name="Gosselin K.M."/>
            <person name="English C.J."/>
            <person name="Blair E.M."/>
            <person name="O'Malley M.A."/>
            <person name="Valentine D.L."/>
        </authorList>
    </citation>
    <scope>NUCLEOTIDE SEQUENCE [LARGE SCALE GENOMIC DNA]</scope>
    <source>
        <strain evidence="9 10">NLcol2</strain>
    </source>
</reference>
<dbReference type="PANTHER" id="PTHR43159">
    <property type="entry name" value="ENOYL-[ACYL-CARRIER-PROTEIN] REDUCTASE"/>
    <property type="match status" value="1"/>
</dbReference>
<organism evidence="9 10">
    <name type="scientific">Pontiella agarivorans</name>
    <dbReference type="NCBI Taxonomy" id="3038953"/>
    <lineage>
        <taxon>Bacteria</taxon>
        <taxon>Pseudomonadati</taxon>
        <taxon>Kiritimatiellota</taxon>
        <taxon>Kiritimatiellia</taxon>
        <taxon>Kiritimatiellales</taxon>
        <taxon>Pontiellaceae</taxon>
        <taxon>Pontiella</taxon>
    </lineage>
</organism>
<keyword evidence="10" id="KW-1185">Reference proteome</keyword>
<comment type="similarity">
    <text evidence="2 8">Belongs to the short-chain dehydrogenases/reductases (SDR) family. FabI subfamily.</text>
</comment>
<name>A0ABU5MZG2_9BACT</name>
<proteinExistence type="inferred from homology"/>
<keyword evidence="5 8" id="KW-0560">Oxidoreductase</keyword>
<evidence type="ECO:0000256" key="4">
    <source>
        <dbReference type="ARBA" id="ARBA00022832"/>
    </source>
</evidence>
<dbReference type="Gene3D" id="3.40.50.720">
    <property type="entry name" value="NAD(P)-binding Rossmann-like Domain"/>
    <property type="match status" value="1"/>
</dbReference>
<dbReference type="InterPro" id="IPR014358">
    <property type="entry name" value="Enoyl-ACP_Rdtase_NADH"/>
</dbReference>
<evidence type="ECO:0000256" key="5">
    <source>
        <dbReference type="ARBA" id="ARBA00023002"/>
    </source>
</evidence>
<gene>
    <name evidence="9" type="ORF">P9H32_13150</name>
</gene>
<dbReference type="EMBL" id="JARVCO010000012">
    <property type="protein sequence ID" value="MDZ8119572.1"/>
    <property type="molecule type" value="Genomic_DNA"/>
</dbReference>
<evidence type="ECO:0000313" key="10">
    <source>
        <dbReference type="Proteomes" id="UP001290861"/>
    </source>
</evidence>
<keyword evidence="3 8" id="KW-0444">Lipid biosynthesis</keyword>
<keyword evidence="7 8" id="KW-0275">Fatty acid biosynthesis</keyword>
<evidence type="ECO:0000256" key="2">
    <source>
        <dbReference type="ARBA" id="ARBA00009233"/>
    </source>
</evidence>
<keyword evidence="4" id="KW-0276">Fatty acid metabolism</keyword>